<dbReference type="CDD" id="cd00452">
    <property type="entry name" value="KDPG_aldolase"/>
    <property type="match status" value="1"/>
</dbReference>
<evidence type="ECO:0000256" key="4">
    <source>
        <dbReference type="ARBA" id="ARBA00023239"/>
    </source>
</evidence>
<evidence type="ECO:0000256" key="1">
    <source>
        <dbReference type="ARBA" id="ARBA00004761"/>
    </source>
</evidence>
<gene>
    <name evidence="6" type="ORF">SAMN04489723_112117</name>
</gene>
<organism evidence="6 7">
    <name type="scientific">Algoriphagus aquimarinus</name>
    <dbReference type="NCBI Taxonomy" id="237018"/>
    <lineage>
        <taxon>Bacteria</taxon>
        <taxon>Pseudomonadati</taxon>
        <taxon>Bacteroidota</taxon>
        <taxon>Cytophagia</taxon>
        <taxon>Cytophagales</taxon>
        <taxon>Cyclobacteriaceae</taxon>
        <taxon>Algoriphagus</taxon>
    </lineage>
</organism>
<dbReference type="PANTHER" id="PTHR30246:SF1">
    <property type="entry name" value="2-DEHYDRO-3-DEOXY-6-PHOSPHOGALACTONATE ALDOLASE-RELATED"/>
    <property type="match status" value="1"/>
</dbReference>
<dbReference type="PANTHER" id="PTHR30246">
    <property type="entry name" value="2-KETO-3-DEOXY-6-PHOSPHOGLUCONATE ALDOLASE"/>
    <property type="match status" value="1"/>
</dbReference>
<dbReference type="InterPro" id="IPR013785">
    <property type="entry name" value="Aldolase_TIM"/>
</dbReference>
<name>A0A1I1BHD6_9BACT</name>
<evidence type="ECO:0000256" key="3">
    <source>
        <dbReference type="ARBA" id="ARBA00011233"/>
    </source>
</evidence>
<protein>
    <submittedName>
        <fullName evidence="6">2-dehydro-3-deoxyphosphogluconate aldolase / (4S)-4-hydroxy-2-oxoglutarate aldolase</fullName>
    </submittedName>
</protein>
<dbReference type="STRING" id="237018.SAMN04489723_112117"/>
<sequence length="220" mass="24147">MKFSNSKMLQAMSDTGMIPVFNHVDIEVAKGVLDASYKAGIRVFEFTNRATNSLEVFKELYDYAGKYSDLVMGIGTIFTKDVASDFIDAGADFIVSPALIPELAVFCNSKEIFYVPGCATMSEIFQAKKLGATLVKAFPGNVVGSAFVAAAKSVYPELHIMPTGGVEPTEENLKEWFDAGVYCVGMGSQLFKKDWIKNQQYDLLEDKIAETLKIIQGCKL</sequence>
<proteinExistence type="inferred from homology"/>
<dbReference type="Proteomes" id="UP000198790">
    <property type="component" value="Unassembled WGS sequence"/>
</dbReference>
<dbReference type="Gene3D" id="3.20.20.70">
    <property type="entry name" value="Aldolase class I"/>
    <property type="match status" value="1"/>
</dbReference>
<dbReference type="InterPro" id="IPR000887">
    <property type="entry name" value="Aldlse_KDPG_KHG"/>
</dbReference>
<comment type="similarity">
    <text evidence="2">Belongs to the KHG/KDPG aldolase family.</text>
</comment>
<evidence type="ECO:0000313" key="7">
    <source>
        <dbReference type="Proteomes" id="UP000198790"/>
    </source>
</evidence>
<dbReference type="OrthoDB" id="9802667at2"/>
<dbReference type="Pfam" id="PF01081">
    <property type="entry name" value="Aldolase"/>
    <property type="match status" value="1"/>
</dbReference>
<comment type="subunit">
    <text evidence="3">Homotrimer.</text>
</comment>
<accession>A0A1I1BHD6</accession>
<reference evidence="6 7" key="1">
    <citation type="submission" date="2016-10" db="EMBL/GenBank/DDBJ databases">
        <authorList>
            <person name="de Groot N.N."/>
        </authorList>
    </citation>
    <scope>NUCLEOTIDE SEQUENCE [LARGE SCALE GENOMIC DNA]</scope>
    <source>
        <strain evidence="6 7">DSM 23399</strain>
    </source>
</reference>
<keyword evidence="4" id="KW-0456">Lyase</keyword>
<evidence type="ECO:0000256" key="2">
    <source>
        <dbReference type="ARBA" id="ARBA00006906"/>
    </source>
</evidence>
<dbReference type="AlphaFoldDB" id="A0A1I1BHD6"/>
<dbReference type="EMBL" id="FOKK01000012">
    <property type="protein sequence ID" value="SFB48178.1"/>
    <property type="molecule type" value="Genomic_DNA"/>
</dbReference>
<evidence type="ECO:0000256" key="5">
    <source>
        <dbReference type="ARBA" id="ARBA00023277"/>
    </source>
</evidence>
<keyword evidence="5" id="KW-0119">Carbohydrate metabolism</keyword>
<evidence type="ECO:0000313" key="6">
    <source>
        <dbReference type="EMBL" id="SFB48178.1"/>
    </source>
</evidence>
<dbReference type="SUPFAM" id="SSF51569">
    <property type="entry name" value="Aldolase"/>
    <property type="match status" value="1"/>
</dbReference>
<keyword evidence="7" id="KW-1185">Reference proteome</keyword>
<comment type="pathway">
    <text evidence="1">Carbohydrate acid metabolism.</text>
</comment>
<dbReference type="GO" id="GO:0016829">
    <property type="term" value="F:lyase activity"/>
    <property type="evidence" value="ECO:0007669"/>
    <property type="project" value="UniProtKB-KW"/>
</dbReference>
<dbReference type="RefSeq" id="WP_092899065.1">
    <property type="nucleotide sequence ID" value="NZ_FOKK01000012.1"/>
</dbReference>